<keyword evidence="3" id="KW-1185">Reference proteome</keyword>
<evidence type="ECO:0000313" key="3">
    <source>
        <dbReference type="Proteomes" id="UP001596175"/>
    </source>
</evidence>
<proteinExistence type="predicted"/>
<name>A0ABV9ZNJ2_9PSEU</name>
<evidence type="ECO:0000313" key="2">
    <source>
        <dbReference type="EMBL" id="MFC5142041.1"/>
    </source>
</evidence>
<keyword evidence="1" id="KW-0472">Membrane</keyword>
<sequence length="181" mass="19544">MSGSRAAGETVSRARLFVVSYSALALMFAARFVSQEALVTAAVFAAIGAWGLVDGYRLVRGAKRRSKHWVEVENVSDAGQAVSGYLATYLLPFLGNLPGNGGDWVAVGLYFVVALMVYVKTDLALINPTLYLYGYRLAKASLDGQDAIVVSRHRIRSGDSVLVSNFLDVIVVTDMYEGEPN</sequence>
<keyword evidence="1" id="KW-1133">Transmembrane helix</keyword>
<evidence type="ECO:0000256" key="1">
    <source>
        <dbReference type="SAM" id="Phobius"/>
    </source>
</evidence>
<reference evidence="3" key="1">
    <citation type="journal article" date="2019" name="Int. J. Syst. Evol. Microbiol.">
        <title>The Global Catalogue of Microorganisms (GCM) 10K type strain sequencing project: providing services to taxonomists for standard genome sequencing and annotation.</title>
        <authorList>
            <consortium name="The Broad Institute Genomics Platform"/>
            <consortium name="The Broad Institute Genome Sequencing Center for Infectious Disease"/>
            <person name="Wu L."/>
            <person name="Ma J."/>
        </authorList>
    </citation>
    <scope>NUCLEOTIDE SEQUENCE [LARGE SCALE GENOMIC DNA]</scope>
    <source>
        <strain evidence="3">XZYJ18</strain>
    </source>
</reference>
<feature type="transmembrane region" description="Helical" evidence="1">
    <location>
        <begin position="12"/>
        <end position="32"/>
    </location>
</feature>
<comment type="caution">
    <text evidence="2">The sequence shown here is derived from an EMBL/GenBank/DDBJ whole genome shotgun (WGS) entry which is preliminary data.</text>
</comment>
<keyword evidence="1" id="KW-0812">Transmembrane</keyword>
<organism evidence="2 3">
    <name type="scientific">Actinomycetospora rhizophila</name>
    <dbReference type="NCBI Taxonomy" id="1416876"/>
    <lineage>
        <taxon>Bacteria</taxon>
        <taxon>Bacillati</taxon>
        <taxon>Actinomycetota</taxon>
        <taxon>Actinomycetes</taxon>
        <taxon>Pseudonocardiales</taxon>
        <taxon>Pseudonocardiaceae</taxon>
        <taxon>Actinomycetospora</taxon>
    </lineage>
</organism>
<dbReference type="EMBL" id="JBHSKG010000020">
    <property type="protein sequence ID" value="MFC5142041.1"/>
    <property type="molecule type" value="Genomic_DNA"/>
</dbReference>
<dbReference type="RefSeq" id="WP_378024173.1">
    <property type="nucleotide sequence ID" value="NZ_JBHSKG010000020.1"/>
</dbReference>
<gene>
    <name evidence="2" type="ORF">ACFPK1_27675</name>
</gene>
<dbReference type="Proteomes" id="UP001596175">
    <property type="component" value="Unassembled WGS sequence"/>
</dbReference>
<accession>A0ABV9ZNJ2</accession>
<protein>
    <submittedName>
        <fullName evidence="2">Uncharacterized protein</fullName>
    </submittedName>
</protein>
<feature type="transmembrane region" description="Helical" evidence="1">
    <location>
        <begin position="38"/>
        <end position="59"/>
    </location>
</feature>